<name>A0A8H7P8C8_9APHY</name>
<proteinExistence type="predicted"/>
<reference evidence="3" key="1">
    <citation type="submission" date="2020-11" db="EMBL/GenBank/DDBJ databases">
        <authorList>
            <person name="Koelle M."/>
            <person name="Horta M.A.C."/>
            <person name="Nowrousian M."/>
            <person name="Ohm R.A."/>
            <person name="Benz P."/>
            <person name="Pilgard A."/>
        </authorList>
    </citation>
    <scope>NUCLEOTIDE SEQUENCE</scope>
    <source>
        <strain evidence="3">FPRL280</strain>
    </source>
</reference>
<feature type="compositionally biased region" description="Basic and acidic residues" evidence="2">
    <location>
        <begin position="768"/>
        <end position="783"/>
    </location>
</feature>
<evidence type="ECO:0000313" key="4">
    <source>
        <dbReference type="Proteomes" id="UP000639403"/>
    </source>
</evidence>
<evidence type="ECO:0000313" key="3">
    <source>
        <dbReference type="EMBL" id="KAF9819505.1"/>
    </source>
</evidence>
<evidence type="ECO:0000256" key="1">
    <source>
        <dbReference type="SAM" id="Coils"/>
    </source>
</evidence>
<reference evidence="3" key="2">
    <citation type="journal article" name="Front. Microbiol.">
        <title>Degradative Capacity of Two Strains of Rhodonia placenta: From Phenotype to Genotype.</title>
        <authorList>
            <person name="Kolle M."/>
            <person name="Horta M.A.C."/>
            <person name="Nowrousian M."/>
            <person name="Ohm R.A."/>
            <person name="Benz J.P."/>
            <person name="Pilgard A."/>
        </authorList>
    </citation>
    <scope>NUCLEOTIDE SEQUENCE</scope>
    <source>
        <strain evidence="3">FPRL280</strain>
    </source>
</reference>
<dbReference type="EMBL" id="JADOXO010000018">
    <property type="protein sequence ID" value="KAF9819505.1"/>
    <property type="molecule type" value="Genomic_DNA"/>
</dbReference>
<feature type="region of interest" description="Disordered" evidence="2">
    <location>
        <begin position="752"/>
        <end position="783"/>
    </location>
</feature>
<feature type="compositionally biased region" description="Basic and acidic residues" evidence="2">
    <location>
        <begin position="350"/>
        <end position="371"/>
    </location>
</feature>
<protein>
    <submittedName>
        <fullName evidence="3">Uncharacterized protein</fullName>
    </submittedName>
</protein>
<organism evidence="3 4">
    <name type="scientific">Rhodonia placenta</name>
    <dbReference type="NCBI Taxonomy" id="104341"/>
    <lineage>
        <taxon>Eukaryota</taxon>
        <taxon>Fungi</taxon>
        <taxon>Dikarya</taxon>
        <taxon>Basidiomycota</taxon>
        <taxon>Agaricomycotina</taxon>
        <taxon>Agaricomycetes</taxon>
        <taxon>Polyporales</taxon>
        <taxon>Adustoporiaceae</taxon>
        <taxon>Rhodonia</taxon>
    </lineage>
</organism>
<keyword evidence="1" id="KW-0175">Coiled coil</keyword>
<feature type="region of interest" description="Disordered" evidence="2">
    <location>
        <begin position="690"/>
        <end position="736"/>
    </location>
</feature>
<feature type="compositionally biased region" description="Basic and acidic residues" evidence="2">
    <location>
        <begin position="649"/>
        <end position="662"/>
    </location>
</feature>
<feature type="compositionally biased region" description="Basic and acidic residues" evidence="2">
    <location>
        <begin position="395"/>
        <end position="405"/>
    </location>
</feature>
<gene>
    <name evidence="3" type="ORF">IEO21_02113</name>
</gene>
<dbReference type="Proteomes" id="UP000639403">
    <property type="component" value="Unassembled WGS sequence"/>
</dbReference>
<comment type="caution">
    <text evidence="3">The sequence shown here is derived from an EMBL/GenBank/DDBJ whole genome shotgun (WGS) entry which is preliminary data.</text>
</comment>
<feature type="region of interest" description="Disordered" evidence="2">
    <location>
        <begin position="347"/>
        <end position="414"/>
    </location>
</feature>
<accession>A0A8H7P8C8</accession>
<feature type="region of interest" description="Disordered" evidence="2">
    <location>
        <begin position="460"/>
        <end position="481"/>
    </location>
</feature>
<dbReference type="AlphaFoldDB" id="A0A8H7P8C8"/>
<feature type="compositionally biased region" description="Polar residues" evidence="2">
    <location>
        <begin position="752"/>
        <end position="761"/>
    </location>
</feature>
<feature type="coiled-coil region" evidence="1">
    <location>
        <begin position="120"/>
        <end position="293"/>
    </location>
</feature>
<evidence type="ECO:0000256" key="2">
    <source>
        <dbReference type="SAM" id="MobiDB-lite"/>
    </source>
</evidence>
<feature type="region of interest" description="Disordered" evidence="2">
    <location>
        <begin position="644"/>
        <end position="675"/>
    </location>
</feature>
<sequence length="783" mass="85329">MSRTPTPDSPMSSSLRRATDTIDDLTLALSNFSRMSSPELADVATCCCGKDDCETTKAWQAWKSKMESRLILSAESANHSPISQLPSTSSAEEHVDARVADLVKEAYLDFQRLTQALVNNEVAESSHRNALQELQEVQANAARLAAQNARSIGWENRLAVALQEKDDYQQERDIALQRAKLAEARISALKEKCAKSQAQLTRLREDFEMQRLHRQELSQEILQDARQRLAQLQQSESGPSTLSEDAEVTKILESLVADNEALKRDNAELQNMLAETREDVRALQEEVEERRAGDTSFRRHRYMNSGQSSNFEASSPLSSSFHVGTVPSNSLLHSWQRHGHLGTPFNRRAASAERSTRRGFEPLTPETDRRPLSPTDSLVPSEMKWPSYGHPRTQHGFDVDEDSQHENPATPERTRAHKSLLMLTRSRGVQTDGSTNAAASSWMAPISKFLGLPGLGNPSDSAATRALSPPSRPGMRAPSRMPSRIVPKREAALSASAMTVNVEFSGTAVGRSVTSTYSAHPARQDSISILAMQGALTQVVPPPNVSRSVMGIFAGAPRAEDNADPWVVIPKPQRAGPMPDLGGSGTATVGRSALRRTSSRMSRMVDAVIDSHAAQGAMGEEQDVVGSLLDRTLTRRGLSDSSIHTTFLSREEQGSPRRSVHEESEESAPQDRSSVLQALSRRMQNFRFAGPSATSSADAGAPVSRPDTPVSGANAGDGRQTPTGTHASSPHAMSPPAVRLFSAANLSSWATASLDPSQEPSSYMAASPREEPFMHRLARDRNM</sequence>